<evidence type="ECO:0000313" key="2">
    <source>
        <dbReference type="Proteomes" id="UP000017174"/>
    </source>
</evidence>
<dbReference type="AlphaFoldDB" id="U7V2P6"/>
<proteinExistence type="predicted"/>
<gene>
    <name evidence="1" type="ORF">HMPREF0742_01361</name>
</gene>
<organism evidence="1 2">
    <name type="scientific">Rothia aeria F0184</name>
    <dbReference type="NCBI Taxonomy" id="888019"/>
    <lineage>
        <taxon>Bacteria</taxon>
        <taxon>Bacillati</taxon>
        <taxon>Actinomycetota</taxon>
        <taxon>Actinomycetes</taxon>
        <taxon>Micrococcales</taxon>
        <taxon>Micrococcaceae</taxon>
        <taxon>Rothia</taxon>
    </lineage>
</organism>
<name>U7V2P6_9MICC</name>
<sequence>MRFSSGLTVSLLKILGFIRIPAARAITRRSGFLLENDDIFSSFRQNPLLGHQRLNTLEAKR</sequence>
<reference evidence="1 2" key="1">
    <citation type="submission" date="2013-08" db="EMBL/GenBank/DDBJ databases">
        <authorList>
            <person name="Weinstock G."/>
            <person name="Sodergren E."/>
            <person name="Wylie T."/>
            <person name="Fulton L."/>
            <person name="Fulton R."/>
            <person name="Fronick C."/>
            <person name="O'Laughlin M."/>
            <person name="Godfrey J."/>
            <person name="Miner T."/>
            <person name="Herter B."/>
            <person name="Appelbaum E."/>
            <person name="Cordes M."/>
            <person name="Lek S."/>
            <person name="Wollam A."/>
            <person name="Pepin K.H."/>
            <person name="Palsikar V.B."/>
            <person name="Mitreva M."/>
            <person name="Wilson R.K."/>
        </authorList>
    </citation>
    <scope>NUCLEOTIDE SEQUENCE [LARGE SCALE GENOMIC DNA]</scope>
    <source>
        <strain evidence="1 2">F0184</strain>
    </source>
</reference>
<dbReference type="Proteomes" id="UP000017174">
    <property type="component" value="Unassembled WGS sequence"/>
</dbReference>
<protein>
    <submittedName>
        <fullName evidence="1">Uncharacterized protein</fullName>
    </submittedName>
</protein>
<comment type="caution">
    <text evidence="1">The sequence shown here is derived from an EMBL/GenBank/DDBJ whole genome shotgun (WGS) entry which is preliminary data.</text>
</comment>
<dbReference type="HOGENOM" id="CLU_2919921_0_0_11"/>
<evidence type="ECO:0000313" key="1">
    <source>
        <dbReference type="EMBL" id="ERT65992.1"/>
    </source>
</evidence>
<accession>U7V2P6</accession>
<dbReference type="EMBL" id="AXZG01000042">
    <property type="protein sequence ID" value="ERT65992.1"/>
    <property type="molecule type" value="Genomic_DNA"/>
</dbReference>